<sequence length="927" mass="104773">MASKINDFYPVSVEAAALFKKVPEEVDYCRGKVTVRIPLYEIKTPSFTLPITLSYTTGGIKVGELNGAVALGWRLEAEPIITREIRGLPDELSFLRDSTYMKTNNALFYSQVGQGIKDLQCDIFHYRTLSSSGKFILNMTDKLAFHPNVLTEDPVQLTVPGGCATEYFQNSINLVDNYGTRYVFGESSYARESTTHSDGISYNTSWKVSSIESVDGERMSFSYNTALPQEYHPGNYDYYAVEHTIVPNISPLVPPSGYWKGVNGIEQYYTPGQNGDSDKTWGDPQPYPVGDSYVTIRYLENITFLNGSVSFNYSNRTKTLESICVYNNSGTLIREINIETTLREYNRVLLDRIRIKGISGSDSQVYEFNYRLPALDYSPYTKGVDYWGYYNGQDGNTDLIPNQRVPLYNTGVIVDSVTIGGAYNRLPSLANTLAYSLEKITYPTGGNTVFYYSQNTILNDARMSEPAGGARIDEIVENSGSGENIVRKFKYHLSNSSSIDAGSLRYPMTGWAFRKKMQKLYLFDGQIFRNDYTLYLGQNIFTNDNDVYYDDVEEYCGDVLTKHVYPYAANHFSWEYLQNENNALYYSSAVNQGDNITGYGTHHFGNQNANSERLDSHSSKMVSLDDLERKVIIQNYGGGTNMEERYRSSYEIKTYFLNLTSPRVSYSLQIDSLPGGKQQEQTSYVYGNNTTSGQKYNQLYKIIRTAPGGDTYKTEYSYPFDKAETPYDIMVAKNAVSFPVEERRYRNDELKKTIRYVYRADENTRSGFSLAKIMESSNDANTEFRDTETYDVYLSCGRPLQVTRQDGTVVCFIWGYGGQYVLAIIENLNIMQISEKTGLEPENVVKGNISPEAVHSALKSLRGTCSQAKITLYNHTPLVGTTEVNHPNGSGNFNVYDSLGRLTKVLDTDHNIVKTYDYHVVNPISNN</sequence>
<accession>A0A414F4C7</accession>
<name>A0A414F4C7_9BACE</name>
<evidence type="ECO:0008006" key="3">
    <source>
        <dbReference type="Google" id="ProtNLM"/>
    </source>
</evidence>
<protein>
    <recommendedName>
        <fullName evidence="3">YD repeat protein</fullName>
    </recommendedName>
</protein>
<proteinExistence type="predicted"/>
<reference evidence="1 2" key="1">
    <citation type="submission" date="2018-08" db="EMBL/GenBank/DDBJ databases">
        <title>A genome reference for cultivated species of the human gut microbiota.</title>
        <authorList>
            <person name="Zou Y."/>
            <person name="Xue W."/>
            <person name="Luo G."/>
        </authorList>
    </citation>
    <scope>NUCLEOTIDE SEQUENCE [LARGE SCALE GENOMIC DNA]</scope>
    <source>
        <strain evidence="1 2">AM31-16AC</strain>
    </source>
</reference>
<dbReference type="Proteomes" id="UP000284689">
    <property type="component" value="Unassembled WGS sequence"/>
</dbReference>
<dbReference type="AlphaFoldDB" id="A0A414F4C7"/>
<organism evidence="1 2">
    <name type="scientific">Bacteroides caccae</name>
    <dbReference type="NCBI Taxonomy" id="47678"/>
    <lineage>
        <taxon>Bacteria</taxon>
        <taxon>Pseudomonadati</taxon>
        <taxon>Bacteroidota</taxon>
        <taxon>Bacteroidia</taxon>
        <taxon>Bacteroidales</taxon>
        <taxon>Bacteroidaceae</taxon>
        <taxon>Bacteroides</taxon>
    </lineage>
</organism>
<dbReference type="EMBL" id="QSJD01000061">
    <property type="protein sequence ID" value="RHD41384.1"/>
    <property type="molecule type" value="Genomic_DNA"/>
</dbReference>
<comment type="caution">
    <text evidence="1">The sequence shown here is derived from an EMBL/GenBank/DDBJ whole genome shotgun (WGS) entry which is preliminary data.</text>
</comment>
<evidence type="ECO:0000313" key="2">
    <source>
        <dbReference type="Proteomes" id="UP000284689"/>
    </source>
</evidence>
<gene>
    <name evidence="1" type="ORF">DW794_21675</name>
</gene>
<dbReference type="RefSeq" id="WP_122265208.1">
    <property type="nucleotide sequence ID" value="NZ_QSJD01000061.1"/>
</dbReference>
<evidence type="ECO:0000313" key="1">
    <source>
        <dbReference type="EMBL" id="RHD41384.1"/>
    </source>
</evidence>